<dbReference type="PANTHER" id="PTHR40129">
    <property type="entry name" value="KETOPANTOATE REDUCTASE N-TERMINAL DOMAIN-CONTAINING PROTEIN"/>
    <property type="match status" value="1"/>
</dbReference>
<dbReference type="OrthoDB" id="674948at2759"/>
<keyword evidence="2" id="KW-1185">Reference proteome</keyword>
<dbReference type="STRING" id="27349.A0A0L6VHN7"/>
<name>A0A0L6VHN7_9BASI</name>
<evidence type="ECO:0000313" key="2">
    <source>
        <dbReference type="Proteomes" id="UP000037035"/>
    </source>
</evidence>
<evidence type="ECO:0000313" key="1">
    <source>
        <dbReference type="EMBL" id="KNZ59625.1"/>
    </source>
</evidence>
<gene>
    <name evidence="1" type="ORF">VP01_1693g3</name>
</gene>
<dbReference type="EMBL" id="LAVV01006496">
    <property type="protein sequence ID" value="KNZ59625.1"/>
    <property type="molecule type" value="Genomic_DNA"/>
</dbReference>
<proteinExistence type="predicted"/>
<sequence>MDGGVSDVRAARWMRNDKTVDANGFWCGRQYVTEHEKGFRWRATTTSGGGRYGAIKFKYDPSQPTTALAPEEDARECNQFARLPDARAILISFPITLPGASSRLLHSYLRSRPESSLQSVQFLDVIQLGSSGIFLSPQDGPTQASGEGKRQEKTVWIDRHSAYDTENARARSEDELLVENMRGEEEGVRFRTTVLNLAGLWGGTRSMRNYVERVVGTKAVLREKTSLHMIHGLDVARAILAVLRRFGSDAAGQRWLLSDMRVYDWWDLAAAWGQAGLVDPIPDHPIGPQAHWVNQLLQEHNIRALPRPPEALGRAIDSREFWRTFQLSPVRARLEHFS</sequence>
<dbReference type="VEuPathDB" id="FungiDB:VP01_1693g3"/>
<accession>A0A0L6VHN7</accession>
<dbReference type="Gene3D" id="3.40.50.720">
    <property type="entry name" value="NAD(P)-binding Rossmann-like Domain"/>
    <property type="match status" value="1"/>
</dbReference>
<dbReference type="AlphaFoldDB" id="A0A0L6VHN7"/>
<dbReference type="InterPro" id="IPR036291">
    <property type="entry name" value="NAD(P)-bd_dom_sf"/>
</dbReference>
<reference evidence="1 2" key="1">
    <citation type="submission" date="2015-08" db="EMBL/GenBank/DDBJ databases">
        <title>Next Generation Sequencing and Analysis of the Genome of Puccinia sorghi L Schw, the Causal Agent of Maize Common Rust.</title>
        <authorList>
            <person name="Rochi L."/>
            <person name="Burguener G."/>
            <person name="Darino M."/>
            <person name="Turjanski A."/>
            <person name="Kreff E."/>
            <person name="Dieguez M.J."/>
            <person name="Sacco F."/>
        </authorList>
    </citation>
    <scope>NUCLEOTIDE SEQUENCE [LARGE SCALE GENOMIC DNA]</scope>
    <source>
        <strain evidence="1 2">RO10H11247</strain>
    </source>
</reference>
<protein>
    <submittedName>
        <fullName evidence="1">Uncharacterized protein</fullName>
    </submittedName>
</protein>
<dbReference type="SUPFAM" id="SSF51735">
    <property type="entry name" value="NAD(P)-binding Rossmann-fold domains"/>
    <property type="match status" value="1"/>
</dbReference>
<dbReference type="PANTHER" id="PTHR40129:SF2">
    <property type="entry name" value="KETOPANTOATE REDUCTASE N-TERMINAL DOMAIN-CONTAINING PROTEIN"/>
    <property type="match status" value="1"/>
</dbReference>
<organism evidence="1 2">
    <name type="scientific">Puccinia sorghi</name>
    <dbReference type="NCBI Taxonomy" id="27349"/>
    <lineage>
        <taxon>Eukaryota</taxon>
        <taxon>Fungi</taxon>
        <taxon>Dikarya</taxon>
        <taxon>Basidiomycota</taxon>
        <taxon>Pucciniomycotina</taxon>
        <taxon>Pucciniomycetes</taxon>
        <taxon>Pucciniales</taxon>
        <taxon>Pucciniaceae</taxon>
        <taxon>Puccinia</taxon>
    </lineage>
</organism>
<dbReference type="Proteomes" id="UP000037035">
    <property type="component" value="Unassembled WGS sequence"/>
</dbReference>
<comment type="caution">
    <text evidence="1">The sequence shown here is derived from an EMBL/GenBank/DDBJ whole genome shotgun (WGS) entry which is preliminary data.</text>
</comment>